<comment type="caution">
    <text evidence="1">The sequence shown here is derived from an EMBL/GenBank/DDBJ whole genome shotgun (WGS) entry which is preliminary data.</text>
</comment>
<dbReference type="RefSeq" id="WP_268780388.1">
    <property type="nucleotide sequence ID" value="NZ_JAPRAT010000019.1"/>
</dbReference>
<gene>
    <name evidence="1" type="ORF">OWO01_10385</name>
</gene>
<accession>A0A9J6RD30</accession>
<proteinExistence type="predicted"/>
<dbReference type="Pfam" id="PF03885">
    <property type="entry name" value="DUF327"/>
    <property type="match status" value="1"/>
</dbReference>
<sequence length="146" mass="16888">MKINQEIRSQLDAIKTNQPPQKIKGTTFDAMVATQTQKLQGYELEQLMKGISLQGERLTRYRTFKELAKYKRLVKDFVKEAVDYGMDLSHSHSFNFHGDSRKLTLVKKIDEKLLTITEVVLEQEKRSIDILDLIGEIKGLLINLYS</sequence>
<dbReference type="InterPro" id="IPR024042">
    <property type="entry name" value="TM1646-like_dom_sf"/>
</dbReference>
<dbReference type="Proteomes" id="UP001084197">
    <property type="component" value="Unassembled WGS sequence"/>
</dbReference>
<reference evidence="1" key="1">
    <citation type="submission" date="2022-11" db="EMBL/GenBank/DDBJ databases">
        <title>WGS of Natronobacillus azotifigens 24KS-1, an anaerobic diazotrophic haloalkaliphile from soda-rich habitats.</title>
        <authorList>
            <person name="Sorokin D.Y."/>
            <person name="Merkel A.Y."/>
        </authorList>
    </citation>
    <scope>NUCLEOTIDE SEQUENCE</scope>
    <source>
        <strain evidence="1">24KS-1</strain>
    </source>
</reference>
<evidence type="ECO:0000313" key="2">
    <source>
        <dbReference type="Proteomes" id="UP001084197"/>
    </source>
</evidence>
<dbReference type="Gene3D" id="1.20.120.490">
    <property type="entry name" value="Hypothetical protein TM1646-like domain"/>
    <property type="match status" value="1"/>
</dbReference>
<dbReference type="EMBL" id="JAPRAT010000019">
    <property type="protein sequence ID" value="MCZ0703626.1"/>
    <property type="molecule type" value="Genomic_DNA"/>
</dbReference>
<dbReference type="InterPro" id="IPR005585">
    <property type="entry name" value="DUF327"/>
</dbReference>
<evidence type="ECO:0000313" key="1">
    <source>
        <dbReference type="EMBL" id="MCZ0703626.1"/>
    </source>
</evidence>
<protein>
    <submittedName>
        <fullName evidence="1">YaaR family protein</fullName>
    </submittedName>
</protein>
<name>A0A9J6RD30_9BACI</name>
<organism evidence="1 2">
    <name type="scientific">Natronobacillus azotifigens</name>
    <dbReference type="NCBI Taxonomy" id="472978"/>
    <lineage>
        <taxon>Bacteria</taxon>
        <taxon>Bacillati</taxon>
        <taxon>Bacillota</taxon>
        <taxon>Bacilli</taxon>
        <taxon>Bacillales</taxon>
        <taxon>Bacillaceae</taxon>
        <taxon>Natronobacillus</taxon>
    </lineage>
</organism>
<dbReference type="SUPFAM" id="SSF158397">
    <property type="entry name" value="TM1646-like"/>
    <property type="match status" value="1"/>
</dbReference>
<keyword evidence="2" id="KW-1185">Reference proteome</keyword>
<dbReference type="AlphaFoldDB" id="A0A9J6RD30"/>